<evidence type="ECO:0000256" key="3">
    <source>
        <dbReference type="ARBA" id="ARBA00022741"/>
    </source>
</evidence>
<dbReference type="InterPro" id="IPR017871">
    <property type="entry name" value="ABC_transporter-like_CS"/>
</dbReference>
<comment type="caution">
    <text evidence="14">The sequence shown here is derived from an EMBL/GenBank/DDBJ whole genome shotgun (WGS) entry which is preliminary data.</text>
</comment>
<evidence type="ECO:0000256" key="7">
    <source>
        <dbReference type="ARBA" id="ARBA00022989"/>
    </source>
</evidence>
<accession>A0ABV5IFK0</accession>
<dbReference type="PROSITE" id="PS50990">
    <property type="entry name" value="PEPTIDASE_C39"/>
    <property type="match status" value="1"/>
</dbReference>
<protein>
    <submittedName>
        <fullName evidence="14">NHLP family bacteriocin export ABC transporter peptidase/permease/ATPase subunit</fullName>
    </submittedName>
</protein>
<dbReference type="PROSITE" id="PS50929">
    <property type="entry name" value="ABC_TM1F"/>
    <property type="match status" value="1"/>
</dbReference>
<evidence type="ECO:0000256" key="1">
    <source>
        <dbReference type="ARBA" id="ARBA00004651"/>
    </source>
</evidence>
<dbReference type="InterPro" id="IPR003439">
    <property type="entry name" value="ABC_transporter-like_ATP-bd"/>
</dbReference>
<dbReference type="InterPro" id="IPR036640">
    <property type="entry name" value="ABC1_TM_sf"/>
</dbReference>
<feature type="transmembrane region" description="Helical" evidence="10">
    <location>
        <begin position="216"/>
        <end position="233"/>
    </location>
</feature>
<evidence type="ECO:0000256" key="8">
    <source>
        <dbReference type="ARBA" id="ARBA00023136"/>
    </source>
</evidence>
<dbReference type="InterPro" id="IPR022514">
    <property type="entry name" value="NHPM_micro_ABC1"/>
</dbReference>
<evidence type="ECO:0000256" key="5">
    <source>
        <dbReference type="ARBA" id="ARBA00022807"/>
    </source>
</evidence>
<dbReference type="SMART" id="SM00382">
    <property type="entry name" value="AAA"/>
    <property type="match status" value="1"/>
</dbReference>
<feature type="transmembrane region" description="Helical" evidence="10">
    <location>
        <begin position="354"/>
        <end position="371"/>
    </location>
</feature>
<dbReference type="Pfam" id="PF03412">
    <property type="entry name" value="Peptidase_C39"/>
    <property type="match status" value="1"/>
</dbReference>
<organism evidence="14 15">
    <name type="scientific">Nonomuraea spiralis</name>
    <dbReference type="NCBI Taxonomy" id="46182"/>
    <lineage>
        <taxon>Bacteria</taxon>
        <taxon>Bacillati</taxon>
        <taxon>Actinomycetota</taxon>
        <taxon>Actinomycetes</taxon>
        <taxon>Streptosporangiales</taxon>
        <taxon>Streptosporangiaceae</taxon>
        <taxon>Nonomuraea</taxon>
    </lineage>
</organism>
<evidence type="ECO:0000256" key="2">
    <source>
        <dbReference type="ARBA" id="ARBA00022692"/>
    </source>
</evidence>
<dbReference type="SUPFAM" id="SSF90123">
    <property type="entry name" value="ABC transporter transmembrane region"/>
    <property type="match status" value="1"/>
</dbReference>
<feature type="domain" description="ABC transmembrane type-1" evidence="12">
    <location>
        <begin position="219"/>
        <end position="499"/>
    </location>
</feature>
<evidence type="ECO:0000259" key="11">
    <source>
        <dbReference type="PROSITE" id="PS50893"/>
    </source>
</evidence>
<comment type="subcellular location">
    <subcellularLocation>
        <location evidence="1">Cell membrane</location>
        <topology evidence="1">Multi-pass membrane protein</topology>
    </subcellularLocation>
</comment>
<evidence type="ECO:0000256" key="6">
    <source>
        <dbReference type="ARBA" id="ARBA00022840"/>
    </source>
</evidence>
<dbReference type="Gene3D" id="3.40.50.300">
    <property type="entry name" value="P-loop containing nucleotide triphosphate hydrolases"/>
    <property type="match status" value="1"/>
</dbReference>
<dbReference type="PANTHER" id="PTHR43394">
    <property type="entry name" value="ATP-DEPENDENT PERMEASE MDL1, MITOCHONDRIAL"/>
    <property type="match status" value="1"/>
</dbReference>
<keyword evidence="6" id="KW-0067">ATP-binding</keyword>
<feature type="domain" description="ABC transporter" evidence="11">
    <location>
        <begin position="540"/>
        <end position="773"/>
    </location>
</feature>
<evidence type="ECO:0000313" key="14">
    <source>
        <dbReference type="EMBL" id="MFB9203306.1"/>
    </source>
</evidence>
<dbReference type="NCBIfam" id="TIGR03796">
    <property type="entry name" value="NHLM_micro_ABC1"/>
    <property type="match status" value="1"/>
</dbReference>
<evidence type="ECO:0000256" key="9">
    <source>
        <dbReference type="SAM" id="MobiDB-lite"/>
    </source>
</evidence>
<feature type="transmembrane region" description="Helical" evidence="10">
    <location>
        <begin position="327"/>
        <end position="348"/>
    </location>
</feature>
<dbReference type="PROSITE" id="PS50893">
    <property type="entry name" value="ABC_TRANSPORTER_2"/>
    <property type="match status" value="1"/>
</dbReference>
<dbReference type="Proteomes" id="UP001589647">
    <property type="component" value="Unassembled WGS sequence"/>
</dbReference>
<dbReference type="InterPro" id="IPR039421">
    <property type="entry name" value="Type_1_exporter"/>
</dbReference>
<dbReference type="Pfam" id="PF00005">
    <property type="entry name" value="ABC_tran"/>
    <property type="match status" value="1"/>
</dbReference>
<feature type="transmembrane region" description="Helical" evidence="10">
    <location>
        <begin position="433"/>
        <end position="457"/>
    </location>
</feature>
<dbReference type="InterPro" id="IPR003593">
    <property type="entry name" value="AAA+_ATPase"/>
</dbReference>
<dbReference type="InterPro" id="IPR005074">
    <property type="entry name" value="Peptidase_C39"/>
</dbReference>
<feature type="domain" description="Peptidase C39" evidence="13">
    <location>
        <begin position="64"/>
        <end position="187"/>
    </location>
</feature>
<dbReference type="Gene3D" id="3.90.70.10">
    <property type="entry name" value="Cysteine proteinases"/>
    <property type="match status" value="1"/>
</dbReference>
<proteinExistence type="predicted"/>
<reference evidence="14 15" key="1">
    <citation type="submission" date="2024-09" db="EMBL/GenBank/DDBJ databases">
        <authorList>
            <person name="Sun Q."/>
            <person name="Mori K."/>
        </authorList>
    </citation>
    <scope>NUCLEOTIDE SEQUENCE [LARGE SCALE GENOMIC DNA]</scope>
    <source>
        <strain evidence="14 15">CCM 3426</strain>
    </source>
</reference>
<keyword evidence="4" id="KW-0378">Hydrolase</keyword>
<dbReference type="RefSeq" id="WP_189646394.1">
    <property type="nucleotide sequence ID" value="NZ_BMRC01000002.1"/>
</dbReference>
<feature type="transmembrane region" description="Helical" evidence="10">
    <location>
        <begin position="253"/>
        <end position="274"/>
    </location>
</feature>
<feature type="compositionally biased region" description="Basic and acidic residues" evidence="9">
    <location>
        <begin position="1"/>
        <end position="12"/>
    </location>
</feature>
<keyword evidence="8 10" id="KW-0472">Membrane</keyword>
<dbReference type="EMBL" id="JBHMEI010000013">
    <property type="protein sequence ID" value="MFB9203306.1"/>
    <property type="molecule type" value="Genomic_DNA"/>
</dbReference>
<feature type="region of interest" description="Disordered" evidence="9">
    <location>
        <begin position="1"/>
        <end position="53"/>
    </location>
</feature>
<evidence type="ECO:0000259" key="13">
    <source>
        <dbReference type="PROSITE" id="PS50990"/>
    </source>
</evidence>
<dbReference type="InterPro" id="IPR011527">
    <property type="entry name" value="ABC1_TM_dom"/>
</dbReference>
<keyword evidence="7 10" id="KW-1133">Transmembrane helix</keyword>
<dbReference type="SUPFAM" id="SSF52540">
    <property type="entry name" value="P-loop containing nucleoside triphosphate hydrolases"/>
    <property type="match status" value="1"/>
</dbReference>
<evidence type="ECO:0000259" key="12">
    <source>
        <dbReference type="PROSITE" id="PS50929"/>
    </source>
</evidence>
<dbReference type="Pfam" id="PF00664">
    <property type="entry name" value="ABC_membrane"/>
    <property type="match status" value="1"/>
</dbReference>
<name>A0ABV5IFK0_9ACTN</name>
<dbReference type="CDD" id="cd18569">
    <property type="entry name" value="ABC_6TM_NHLM_bacteriocin"/>
    <property type="match status" value="1"/>
</dbReference>
<keyword evidence="2 10" id="KW-0812">Transmembrane</keyword>
<evidence type="ECO:0000313" key="15">
    <source>
        <dbReference type="Proteomes" id="UP001589647"/>
    </source>
</evidence>
<evidence type="ECO:0000256" key="4">
    <source>
        <dbReference type="ARBA" id="ARBA00022801"/>
    </source>
</evidence>
<keyword evidence="15" id="KW-1185">Reference proteome</keyword>
<dbReference type="PANTHER" id="PTHR43394:SF1">
    <property type="entry name" value="ATP-BINDING CASSETTE SUB-FAMILY B MEMBER 10, MITOCHONDRIAL"/>
    <property type="match status" value="1"/>
</dbReference>
<keyword evidence="5" id="KW-0788">Thiol protease</keyword>
<gene>
    <name evidence="14" type="ORF">ACFFV7_19050</name>
</gene>
<dbReference type="InterPro" id="IPR027417">
    <property type="entry name" value="P-loop_NTPase"/>
</dbReference>
<keyword evidence="5" id="KW-0645">Protease</keyword>
<keyword evidence="3" id="KW-0547">Nucleotide-binding</keyword>
<dbReference type="Gene3D" id="1.20.1560.10">
    <property type="entry name" value="ABC transporter type 1, transmembrane domain"/>
    <property type="match status" value="1"/>
</dbReference>
<dbReference type="PROSITE" id="PS00211">
    <property type="entry name" value="ABC_TRANSPORTER_1"/>
    <property type="match status" value="1"/>
</dbReference>
<evidence type="ECO:0000256" key="10">
    <source>
        <dbReference type="SAM" id="Phobius"/>
    </source>
</evidence>
<sequence length="781" mass="84316">MRDHDQRPREGRVTTTGVPEQGHADPAPGKTPGKGPGKGGASASPAAPVRRRWRWRRRTPTVIQMEAVECGAASLAMILGYHGKFVPLEELRSACGVSRDGAKASSVVAAARRYGLIARGFQMEADDLRSLSEPAIVFWAFQHFMVLEGVRSRFGRKAVAVNDPAGGPRMIDWDDFDSGFTGVVLTFEPGPDFRPGGRPTRVGQALLARRMPSGRALPLVLLASLLLVVPGIIGPAFSRVFIDRILTGRDPGYLVPLLFAMGVTAVVVFVLTSVQRHYLLRLEIRLSLVSSARFFRHLLRLPVEFFLQRRPAEVAKRVQANDGVAEILSRDLAVTLVNLVLVLFYAAVLIRYDLLLGLVGVSMALLNILVLRQVSRARTDAVAALRADLGNLTSTTFNTLQLVETVKATGAEPTAFQRWAGFLAKAVTAKQRLGVATATLTVVPPLLAGINSGLILLIGGLRVVDGVISVGMLVAFQTLLNALSRPVTQLTNLGGQLQDISADICRLYDVEKYPMARTFERRETAGAAEPDLNGRLDGRLEFAAVTFGYNTLAAPVIRDLSFTVVPGRRVAIVGNSGSGKSTAGKLAAGLYVPTAGQVLLDDRPRDDLPRAVVAASVAYVDQDITLFEGTVRDNLTLWSDDVPDEVAVSALRDAALFDLIAARPGGLNSRVLEGGRNLSGGQRQRLELARALSVRPTLLILDEATSALDPETERIIADNLRRRGCGCLIIAHRLSTVRDADEIIVLDRGEVVERGRHAELLALDGHYAELLRSSRKNGDAT</sequence>